<keyword evidence="5" id="KW-0479">Metal-binding</keyword>
<name>A0A932FWD0_UNCTE</name>
<keyword evidence="5" id="KW-0067">ATP-binding</keyword>
<feature type="binding site" evidence="5">
    <location>
        <position position="127"/>
    </location>
    <ligand>
        <name>ATP</name>
        <dbReference type="ChEBI" id="CHEBI:30616"/>
    </ligand>
</feature>
<comment type="pathway">
    <text evidence="5">Purine metabolism; AMP biosynthesis via salvage pathway; AMP from ADP: step 1/1.</text>
</comment>
<dbReference type="EMBL" id="JACPRF010000379">
    <property type="protein sequence ID" value="MBI2877680.1"/>
    <property type="molecule type" value="Genomic_DNA"/>
</dbReference>
<evidence type="ECO:0000256" key="1">
    <source>
        <dbReference type="ARBA" id="ARBA00022679"/>
    </source>
</evidence>
<dbReference type="InterPro" id="IPR007862">
    <property type="entry name" value="Adenylate_kinase_lid-dom"/>
</dbReference>
<sequence length="218" mass="24643">MHLIMFGPPGAGKGTQSKMLLQRCDIPQISTGDILRDAVRKGTAVGQEAKSYMDRGALVPDEVVVRIIEDRLQEPDCQKGYILDGFPRTVGQAEALSLALERLSKGIDAVVSIEIHDEELWKRLTGRRVCTQCGQEYNIFFKPAQQEGLCDLCGGSLFQRADDQEETIRTRLETYKRQTEPLIQYYRERGKLVAVNGEKEISQVFQEIWTALERIGPR</sequence>
<keyword evidence="5" id="KW-0963">Cytoplasm</keyword>
<feature type="binding site" evidence="5">
    <location>
        <begin position="10"/>
        <end position="15"/>
    </location>
    <ligand>
        <name>ATP</name>
        <dbReference type="ChEBI" id="CHEBI:30616"/>
    </ligand>
</feature>
<dbReference type="PANTHER" id="PTHR23359">
    <property type="entry name" value="NUCLEOTIDE KINASE"/>
    <property type="match status" value="1"/>
</dbReference>
<keyword evidence="1 5" id="KW-0808">Transferase</keyword>
<feature type="binding site" evidence="5">
    <location>
        <position position="130"/>
    </location>
    <ligand>
        <name>Zn(2+)</name>
        <dbReference type="ChEBI" id="CHEBI:29105"/>
        <note>structural</note>
    </ligand>
</feature>
<dbReference type="Gene3D" id="3.40.50.300">
    <property type="entry name" value="P-loop containing nucleotide triphosphate hydrolases"/>
    <property type="match status" value="1"/>
</dbReference>
<dbReference type="Pfam" id="PF00406">
    <property type="entry name" value="ADK"/>
    <property type="match status" value="1"/>
</dbReference>
<keyword evidence="4 5" id="KW-0418">Kinase</keyword>
<comment type="subunit">
    <text evidence="5">Monomer.</text>
</comment>
<dbReference type="GO" id="GO:0004017">
    <property type="term" value="F:AMP kinase activity"/>
    <property type="evidence" value="ECO:0007669"/>
    <property type="project" value="UniProtKB-UniRule"/>
</dbReference>
<keyword evidence="2 5" id="KW-0545">Nucleotide biosynthesis</keyword>
<keyword evidence="3 5" id="KW-0547">Nucleotide-binding</keyword>
<feature type="binding site" evidence="5">
    <location>
        <position position="150"/>
    </location>
    <ligand>
        <name>Zn(2+)</name>
        <dbReference type="ChEBI" id="CHEBI:29105"/>
        <note>structural</note>
    </ligand>
</feature>
<feature type="binding site" evidence="5">
    <location>
        <position position="171"/>
    </location>
    <ligand>
        <name>AMP</name>
        <dbReference type="ChEBI" id="CHEBI:456215"/>
    </ligand>
</feature>
<dbReference type="SUPFAM" id="SSF52540">
    <property type="entry name" value="P-loop containing nucleoside triphosphate hydrolases"/>
    <property type="match status" value="1"/>
</dbReference>
<dbReference type="FunFam" id="3.40.50.300:FF:000106">
    <property type="entry name" value="Adenylate kinase mitochondrial"/>
    <property type="match status" value="1"/>
</dbReference>
<evidence type="ECO:0000256" key="4">
    <source>
        <dbReference type="ARBA" id="ARBA00022777"/>
    </source>
</evidence>
<accession>A0A932FWD0</accession>
<dbReference type="CDD" id="cd01428">
    <property type="entry name" value="ADK"/>
    <property type="match status" value="1"/>
</dbReference>
<evidence type="ECO:0000313" key="7">
    <source>
        <dbReference type="EMBL" id="MBI2877680.1"/>
    </source>
</evidence>
<feature type="binding site" evidence="5">
    <location>
        <begin position="85"/>
        <end position="88"/>
    </location>
    <ligand>
        <name>AMP</name>
        <dbReference type="ChEBI" id="CHEBI:456215"/>
    </ligand>
</feature>
<dbReference type="GO" id="GO:0008270">
    <property type="term" value="F:zinc ion binding"/>
    <property type="evidence" value="ECO:0007669"/>
    <property type="project" value="UniProtKB-UniRule"/>
</dbReference>
<dbReference type="PROSITE" id="PS50052">
    <property type="entry name" value="GUANYLATE_KINASE_2"/>
    <property type="match status" value="1"/>
</dbReference>
<comment type="caution">
    <text evidence="7">The sequence shown here is derived from an EMBL/GenBank/DDBJ whole genome shotgun (WGS) entry which is preliminary data.</text>
</comment>
<comment type="subcellular location">
    <subcellularLocation>
        <location evidence="5">Cytoplasm</location>
    </subcellularLocation>
</comment>
<comment type="caution">
    <text evidence="5">Lacks conserved residue(s) required for the propagation of feature annotation.</text>
</comment>
<dbReference type="PROSITE" id="PS00113">
    <property type="entry name" value="ADENYLATE_KINASE"/>
    <property type="match status" value="1"/>
</dbReference>
<feature type="region of interest" description="LID" evidence="5">
    <location>
        <begin position="126"/>
        <end position="163"/>
    </location>
</feature>
<dbReference type="GO" id="GO:0044209">
    <property type="term" value="P:AMP salvage"/>
    <property type="evidence" value="ECO:0007669"/>
    <property type="project" value="UniProtKB-UniRule"/>
</dbReference>
<protein>
    <recommendedName>
        <fullName evidence="5">Adenylate kinase</fullName>
        <shortName evidence="5">AK</shortName>
        <ecNumber evidence="5">2.7.4.3</ecNumber>
    </recommendedName>
    <alternativeName>
        <fullName evidence="5">ATP-AMP transphosphorylase</fullName>
    </alternativeName>
    <alternativeName>
        <fullName evidence="5">ATP:AMP phosphotransferase</fullName>
    </alternativeName>
    <alternativeName>
        <fullName evidence="5">Adenylate monophosphate kinase</fullName>
    </alternativeName>
</protein>
<feature type="binding site" evidence="5">
    <location>
        <position position="31"/>
    </location>
    <ligand>
        <name>AMP</name>
        <dbReference type="ChEBI" id="CHEBI:456215"/>
    </ligand>
</feature>
<feature type="binding site" evidence="5">
    <location>
        <position position="160"/>
    </location>
    <ligand>
        <name>AMP</name>
        <dbReference type="ChEBI" id="CHEBI:456215"/>
    </ligand>
</feature>
<dbReference type="NCBIfam" id="NF011100">
    <property type="entry name" value="PRK14527.1"/>
    <property type="match status" value="1"/>
</dbReference>
<proteinExistence type="inferred from homology"/>
<evidence type="ECO:0000259" key="6">
    <source>
        <dbReference type="PROSITE" id="PS50052"/>
    </source>
</evidence>
<reference evidence="7" key="1">
    <citation type="submission" date="2020-07" db="EMBL/GenBank/DDBJ databases">
        <title>Huge and variable diversity of episymbiotic CPR bacteria and DPANN archaea in groundwater ecosystems.</title>
        <authorList>
            <person name="He C.Y."/>
            <person name="Keren R."/>
            <person name="Whittaker M."/>
            <person name="Farag I.F."/>
            <person name="Doudna J."/>
            <person name="Cate J.H.D."/>
            <person name="Banfield J.F."/>
        </authorList>
    </citation>
    <scope>NUCLEOTIDE SEQUENCE</scope>
    <source>
        <strain evidence="7">NC_groundwater_672_Ag_B-0.1um_62_36</strain>
    </source>
</reference>
<dbReference type="AlphaFoldDB" id="A0A932FWD0"/>
<dbReference type="NCBIfam" id="NF001380">
    <property type="entry name" value="PRK00279.1-2"/>
    <property type="match status" value="1"/>
</dbReference>
<feature type="binding site" evidence="5">
    <location>
        <position position="153"/>
    </location>
    <ligand>
        <name>Zn(2+)</name>
        <dbReference type="ChEBI" id="CHEBI:29105"/>
        <note>structural</note>
    </ligand>
</feature>
<evidence type="ECO:0000256" key="3">
    <source>
        <dbReference type="ARBA" id="ARBA00022741"/>
    </source>
</evidence>
<evidence type="ECO:0000256" key="5">
    <source>
        <dbReference type="HAMAP-Rule" id="MF_00235"/>
    </source>
</evidence>
<dbReference type="GO" id="GO:0005524">
    <property type="term" value="F:ATP binding"/>
    <property type="evidence" value="ECO:0007669"/>
    <property type="project" value="UniProtKB-UniRule"/>
</dbReference>
<dbReference type="InterPro" id="IPR027417">
    <property type="entry name" value="P-loop_NTPase"/>
</dbReference>
<feature type="binding site" evidence="5">
    <location>
        <begin position="57"/>
        <end position="59"/>
    </location>
    <ligand>
        <name>AMP</name>
        <dbReference type="ChEBI" id="CHEBI:456215"/>
    </ligand>
</feature>
<feature type="domain" description="Guanylate kinase-like" evidence="6">
    <location>
        <begin position="1"/>
        <end position="213"/>
    </location>
</feature>
<comment type="domain">
    <text evidence="5">Consists of three domains, a large central CORE domain and two small peripheral domains, NMPbind and LID, which undergo movements during catalysis. The LID domain closes over the site of phosphoryl transfer upon ATP binding. Assembling and dissambling the active center during each catalytic cycle provides an effective means to prevent ATP hydrolysis. Some bacteria have evolved a zinc-coordinating structure that stabilizes the LID domain.</text>
</comment>
<dbReference type="InterPro" id="IPR033690">
    <property type="entry name" value="Adenylat_kinase_CS"/>
</dbReference>
<dbReference type="NCBIfam" id="TIGR01351">
    <property type="entry name" value="adk"/>
    <property type="match status" value="1"/>
</dbReference>
<dbReference type="PRINTS" id="PR00094">
    <property type="entry name" value="ADENYLTKNASE"/>
</dbReference>
<feature type="binding site" evidence="5">
    <location>
        <position position="36"/>
    </location>
    <ligand>
        <name>AMP</name>
        <dbReference type="ChEBI" id="CHEBI:456215"/>
    </ligand>
</feature>
<keyword evidence="5" id="KW-0862">Zinc</keyword>
<dbReference type="InterPro" id="IPR006259">
    <property type="entry name" value="Adenyl_kin_sub"/>
</dbReference>
<dbReference type="GO" id="GO:0005737">
    <property type="term" value="C:cytoplasm"/>
    <property type="evidence" value="ECO:0007669"/>
    <property type="project" value="UniProtKB-SubCell"/>
</dbReference>
<evidence type="ECO:0000256" key="2">
    <source>
        <dbReference type="ARBA" id="ARBA00022727"/>
    </source>
</evidence>
<organism evidence="7 8">
    <name type="scientific">Tectimicrobiota bacterium</name>
    <dbReference type="NCBI Taxonomy" id="2528274"/>
    <lineage>
        <taxon>Bacteria</taxon>
        <taxon>Pseudomonadati</taxon>
        <taxon>Nitrospinota/Tectimicrobiota group</taxon>
        <taxon>Candidatus Tectimicrobiota</taxon>
    </lineage>
</organism>
<feature type="binding site" evidence="5">
    <location>
        <position position="199"/>
    </location>
    <ligand>
        <name>ATP</name>
        <dbReference type="ChEBI" id="CHEBI:30616"/>
    </ligand>
</feature>
<evidence type="ECO:0000313" key="8">
    <source>
        <dbReference type="Proteomes" id="UP000769766"/>
    </source>
</evidence>
<dbReference type="NCBIfam" id="NF001381">
    <property type="entry name" value="PRK00279.1-3"/>
    <property type="match status" value="1"/>
</dbReference>
<comment type="similarity">
    <text evidence="5">Belongs to the adenylate kinase family.</text>
</comment>
<dbReference type="InterPro" id="IPR008144">
    <property type="entry name" value="Guanylate_kin-like_dom"/>
</dbReference>
<feature type="region of interest" description="NMP" evidence="5">
    <location>
        <begin position="30"/>
        <end position="59"/>
    </location>
</feature>
<comment type="catalytic activity">
    <reaction evidence="5">
        <text>AMP + ATP = 2 ADP</text>
        <dbReference type="Rhea" id="RHEA:12973"/>
        <dbReference type="ChEBI" id="CHEBI:30616"/>
        <dbReference type="ChEBI" id="CHEBI:456215"/>
        <dbReference type="ChEBI" id="CHEBI:456216"/>
        <dbReference type="EC" id="2.7.4.3"/>
    </reaction>
</comment>
<comment type="function">
    <text evidence="5">Catalyzes the reversible transfer of the terminal phosphate group between ATP and AMP. Plays an important role in cellular energy homeostasis and in adenine nucleotide metabolism.</text>
</comment>
<feature type="binding site" evidence="5">
    <location>
        <position position="92"/>
    </location>
    <ligand>
        <name>AMP</name>
        <dbReference type="ChEBI" id="CHEBI:456215"/>
    </ligand>
</feature>
<dbReference type="Pfam" id="PF05191">
    <property type="entry name" value="ADK_lid"/>
    <property type="match status" value="1"/>
</dbReference>
<gene>
    <name evidence="5" type="primary">adk</name>
    <name evidence="7" type="ORF">HYY20_12440</name>
</gene>
<dbReference type="EC" id="2.7.4.3" evidence="5"/>
<feature type="binding site" evidence="5">
    <location>
        <position position="133"/>
    </location>
    <ligand>
        <name>Zn(2+)</name>
        <dbReference type="ChEBI" id="CHEBI:29105"/>
        <note>structural</note>
    </ligand>
</feature>
<dbReference type="Proteomes" id="UP000769766">
    <property type="component" value="Unassembled WGS sequence"/>
</dbReference>
<dbReference type="InterPro" id="IPR000850">
    <property type="entry name" value="Adenylat/UMP-CMP_kin"/>
</dbReference>
<dbReference type="HAMAP" id="MF_00235">
    <property type="entry name" value="Adenylate_kinase_Adk"/>
    <property type="match status" value="1"/>
</dbReference>